<dbReference type="Proteomes" id="UP000809829">
    <property type="component" value="Unassembled WGS sequence"/>
</dbReference>
<dbReference type="RefSeq" id="WP_205188014.1">
    <property type="nucleotide sequence ID" value="NZ_JAFBFC010000005.1"/>
</dbReference>
<feature type="domain" description="DZANK-type" evidence="1">
    <location>
        <begin position="105"/>
        <end position="156"/>
    </location>
</feature>
<name>A0ABS2QWY1_9BACI</name>
<evidence type="ECO:0000259" key="1">
    <source>
        <dbReference type="Pfam" id="PF12773"/>
    </source>
</evidence>
<gene>
    <name evidence="2" type="ORF">JOC83_002841</name>
</gene>
<sequence length="160" mass="17241">MNDLQTKLGGGLNKIQDSLQQGKQKIQVAQEVSQYKKIIQDAGMQRAEILLQIGENVYQKVRSGELQHAELLQDVQAISTLDRKIYQAQQSISQLTQASALGALCSCGAAITPADKFCGSCGSQVELQQTSIEETKSCSTCEEQIAVTANFCTCCGAIAH</sequence>
<proteinExistence type="predicted"/>
<dbReference type="EMBL" id="JAFBFC010000005">
    <property type="protein sequence ID" value="MBM7703991.1"/>
    <property type="molecule type" value="Genomic_DNA"/>
</dbReference>
<evidence type="ECO:0000313" key="2">
    <source>
        <dbReference type="EMBL" id="MBM7703991.1"/>
    </source>
</evidence>
<comment type="caution">
    <text evidence="2">The sequence shown here is derived from an EMBL/GenBank/DDBJ whole genome shotgun (WGS) entry which is preliminary data.</text>
</comment>
<organism evidence="2 3">
    <name type="scientific">Priestia iocasae</name>
    <dbReference type="NCBI Taxonomy" id="2291674"/>
    <lineage>
        <taxon>Bacteria</taxon>
        <taxon>Bacillati</taxon>
        <taxon>Bacillota</taxon>
        <taxon>Bacilli</taxon>
        <taxon>Bacillales</taxon>
        <taxon>Bacillaceae</taxon>
        <taxon>Priestia</taxon>
    </lineage>
</organism>
<reference evidence="2 3" key="1">
    <citation type="submission" date="2021-01" db="EMBL/GenBank/DDBJ databases">
        <title>Genomic Encyclopedia of Type Strains, Phase IV (KMG-IV): sequencing the most valuable type-strain genomes for metagenomic binning, comparative biology and taxonomic classification.</title>
        <authorList>
            <person name="Goeker M."/>
        </authorList>
    </citation>
    <scope>NUCLEOTIDE SEQUENCE [LARGE SCALE GENOMIC DNA]</scope>
    <source>
        <strain evidence="2 3">DSM 104297</strain>
    </source>
</reference>
<dbReference type="Pfam" id="PF12773">
    <property type="entry name" value="DZR"/>
    <property type="match status" value="1"/>
</dbReference>
<accession>A0ABS2QWY1</accession>
<dbReference type="InterPro" id="IPR025874">
    <property type="entry name" value="DZR"/>
</dbReference>
<evidence type="ECO:0000313" key="3">
    <source>
        <dbReference type="Proteomes" id="UP000809829"/>
    </source>
</evidence>
<keyword evidence="3" id="KW-1185">Reference proteome</keyword>
<protein>
    <submittedName>
        <fullName evidence="2">NADH pyrophosphatase NudC (Nudix superfamily)</fullName>
    </submittedName>
</protein>